<evidence type="ECO:0000313" key="2">
    <source>
        <dbReference type="EMBL" id="KAG0570940.1"/>
    </source>
</evidence>
<keyword evidence="3" id="KW-1185">Reference proteome</keyword>
<comment type="caution">
    <text evidence="2">The sequence shown here is derived from an EMBL/GenBank/DDBJ whole genome shotgun (WGS) entry which is preliminary data.</text>
</comment>
<organism evidence="2 3">
    <name type="scientific">Ceratodon purpureus</name>
    <name type="common">Fire moss</name>
    <name type="synonym">Dicranum purpureum</name>
    <dbReference type="NCBI Taxonomy" id="3225"/>
    <lineage>
        <taxon>Eukaryota</taxon>
        <taxon>Viridiplantae</taxon>
        <taxon>Streptophyta</taxon>
        <taxon>Embryophyta</taxon>
        <taxon>Bryophyta</taxon>
        <taxon>Bryophytina</taxon>
        <taxon>Bryopsida</taxon>
        <taxon>Dicranidae</taxon>
        <taxon>Pseudoditrichales</taxon>
        <taxon>Ditrichaceae</taxon>
        <taxon>Ceratodon</taxon>
    </lineage>
</organism>
<sequence>MEPQDPDDWQLPLSQLPVDPSQPSSSRRRLRDEAGPSERCVQPRTEPGISQFTLPALQLDNRALVIVLESEPTLSGNYQMVFEGCFENNNEGQMVSHISSEVGHRFWLQGQLNLLTRERRASFIAAVILRILEFLNV</sequence>
<dbReference type="Proteomes" id="UP000822688">
    <property type="component" value="Chromosome 6"/>
</dbReference>
<evidence type="ECO:0000313" key="3">
    <source>
        <dbReference type="Proteomes" id="UP000822688"/>
    </source>
</evidence>
<dbReference type="AlphaFoldDB" id="A0A8T0HJH0"/>
<proteinExistence type="predicted"/>
<dbReference type="EMBL" id="CM026427">
    <property type="protein sequence ID" value="KAG0570940.1"/>
    <property type="molecule type" value="Genomic_DNA"/>
</dbReference>
<gene>
    <name evidence="2" type="ORF">KC19_6G199200</name>
</gene>
<reference evidence="2 3" key="1">
    <citation type="submission" date="2020-06" db="EMBL/GenBank/DDBJ databases">
        <title>WGS assembly of Ceratodon purpureus strain R40.</title>
        <authorList>
            <person name="Carey S.B."/>
            <person name="Jenkins J."/>
            <person name="Shu S."/>
            <person name="Lovell J.T."/>
            <person name="Sreedasyam A."/>
            <person name="Maumus F."/>
            <person name="Tiley G.P."/>
            <person name="Fernandez-Pozo N."/>
            <person name="Barry K."/>
            <person name="Chen C."/>
            <person name="Wang M."/>
            <person name="Lipzen A."/>
            <person name="Daum C."/>
            <person name="Saski C.A."/>
            <person name="Payton A.C."/>
            <person name="Mcbreen J.C."/>
            <person name="Conrad R.E."/>
            <person name="Kollar L.M."/>
            <person name="Olsson S."/>
            <person name="Huttunen S."/>
            <person name="Landis J.B."/>
            <person name="Wickett N.J."/>
            <person name="Johnson M.G."/>
            <person name="Rensing S.A."/>
            <person name="Grimwood J."/>
            <person name="Schmutz J."/>
            <person name="Mcdaniel S.F."/>
        </authorList>
    </citation>
    <scope>NUCLEOTIDE SEQUENCE [LARGE SCALE GENOMIC DNA]</scope>
    <source>
        <strain evidence="2 3">R40</strain>
    </source>
</reference>
<feature type="region of interest" description="Disordered" evidence="1">
    <location>
        <begin position="1"/>
        <end position="45"/>
    </location>
</feature>
<accession>A0A8T0HJH0</accession>
<name>A0A8T0HJH0_CERPU</name>
<evidence type="ECO:0000256" key="1">
    <source>
        <dbReference type="SAM" id="MobiDB-lite"/>
    </source>
</evidence>
<protein>
    <submittedName>
        <fullName evidence="2">Uncharacterized protein</fullName>
    </submittedName>
</protein>